<keyword evidence="2" id="KW-0418">Kinase</keyword>
<dbReference type="InterPro" id="IPR043129">
    <property type="entry name" value="ATPase_NBD"/>
</dbReference>
<dbReference type="Gene3D" id="3.40.367.20">
    <property type="match status" value="1"/>
</dbReference>
<comment type="caution">
    <text evidence="4">The sequence shown here is derived from an EMBL/GenBank/DDBJ whole genome shotgun (WGS) entry which is preliminary data.</text>
</comment>
<gene>
    <name evidence="4" type="ORF">GCM10023338_06830</name>
</gene>
<evidence type="ECO:0000313" key="5">
    <source>
        <dbReference type="Proteomes" id="UP001500631"/>
    </source>
</evidence>
<dbReference type="Gene3D" id="3.30.420.40">
    <property type="match status" value="1"/>
</dbReference>
<evidence type="ECO:0000313" key="4">
    <source>
        <dbReference type="EMBL" id="GAA5096460.1"/>
    </source>
</evidence>
<organism evidence="4 5">
    <name type="scientific">Wohlfahrtiimonas larvae</name>
    <dbReference type="NCBI Taxonomy" id="1157986"/>
    <lineage>
        <taxon>Bacteria</taxon>
        <taxon>Pseudomonadati</taxon>
        <taxon>Pseudomonadota</taxon>
        <taxon>Gammaproteobacteria</taxon>
        <taxon>Cardiobacteriales</taxon>
        <taxon>Ignatzschineriaceae</taxon>
        <taxon>Wohlfahrtiimonas</taxon>
    </lineage>
</organism>
<dbReference type="InterPro" id="IPR050201">
    <property type="entry name" value="Bacterial_glucokinase"/>
</dbReference>
<accession>A0ABP9MJL3</accession>
<dbReference type="SUPFAM" id="SSF53067">
    <property type="entry name" value="Actin-like ATPase domain"/>
    <property type="match status" value="1"/>
</dbReference>
<sequence>MNGYRVTKKIHALIADIGATNSRVAVIYVDDLTEYHSVKIYGSSDFNSPDEIIRHYCAEHNAELPNLILLAIAAPVDLNDIQFVNNHWAFKLTDIQEKLLPAKVCFFNDVEMLGYALPYLPDTSLLQVGDGVLEEKAPKLALSLGSGVGTSLVVFHHDWLAIPSEGGHSAMMMGDDFIRNFWDYLKNSNKKALIIEDFIAGRRGIPQLIDFLTSEIVLQDEKPTPMELVERLINKKDAFAVQLFTRYCAMIGEVAKNYTLITGAKSVYLAGGIIPRFLEFFAQSEFRASFEASSSVGQLLEKIPTFVVTDPYPALTGLTRKVAYMEDTKE</sequence>
<dbReference type="CDD" id="cd24008">
    <property type="entry name" value="ASKHA_NBD_GLK"/>
    <property type="match status" value="1"/>
</dbReference>
<dbReference type="EMBL" id="BAABKE010000002">
    <property type="protein sequence ID" value="GAA5096460.1"/>
    <property type="molecule type" value="Genomic_DNA"/>
</dbReference>
<name>A0ABP9MJL3_9GAMM</name>
<evidence type="ECO:0000256" key="1">
    <source>
        <dbReference type="ARBA" id="ARBA00022679"/>
    </source>
</evidence>
<dbReference type="InterPro" id="IPR003836">
    <property type="entry name" value="Glucokinase"/>
</dbReference>
<protein>
    <submittedName>
        <fullName evidence="4">Glucokinase</fullName>
    </submittedName>
</protein>
<evidence type="ECO:0000256" key="3">
    <source>
        <dbReference type="RuleBase" id="RU004046"/>
    </source>
</evidence>
<keyword evidence="5" id="KW-1185">Reference proteome</keyword>
<keyword evidence="1" id="KW-0808">Transferase</keyword>
<comment type="similarity">
    <text evidence="3">Belongs to the bacterial glucokinase family.</text>
</comment>
<dbReference type="Proteomes" id="UP001500631">
    <property type="component" value="Unassembled WGS sequence"/>
</dbReference>
<evidence type="ECO:0000256" key="2">
    <source>
        <dbReference type="ARBA" id="ARBA00022777"/>
    </source>
</evidence>
<proteinExistence type="inferred from homology"/>
<dbReference type="PANTHER" id="PTHR47690:SF1">
    <property type="entry name" value="GLUCOKINASE"/>
    <property type="match status" value="1"/>
</dbReference>
<dbReference type="Pfam" id="PF02685">
    <property type="entry name" value="Glucokinase"/>
    <property type="match status" value="1"/>
</dbReference>
<dbReference type="PANTHER" id="PTHR47690">
    <property type="entry name" value="GLUCOKINASE"/>
    <property type="match status" value="1"/>
</dbReference>
<reference evidence="5" key="1">
    <citation type="journal article" date="2019" name="Int. J. Syst. Evol. Microbiol.">
        <title>The Global Catalogue of Microorganisms (GCM) 10K type strain sequencing project: providing services to taxonomists for standard genome sequencing and annotation.</title>
        <authorList>
            <consortium name="The Broad Institute Genomics Platform"/>
            <consortium name="The Broad Institute Genome Sequencing Center for Infectious Disease"/>
            <person name="Wu L."/>
            <person name="Ma J."/>
        </authorList>
    </citation>
    <scope>NUCLEOTIDE SEQUENCE [LARGE SCALE GENOMIC DNA]</scope>
    <source>
        <strain evidence="5">JCM 18424</strain>
    </source>
</reference>